<accession>A0ABS2D4Z5</accession>
<dbReference type="EMBL" id="JAFEMC010000002">
    <property type="protein sequence ID" value="MBM6575991.1"/>
    <property type="molecule type" value="Genomic_DNA"/>
</dbReference>
<dbReference type="InterPro" id="IPR006905">
    <property type="entry name" value="Flavin_halogenase"/>
</dbReference>
<organism evidence="1 2">
    <name type="scientific">Sphingomonas longa</name>
    <dbReference type="NCBI Taxonomy" id="2778730"/>
    <lineage>
        <taxon>Bacteria</taxon>
        <taxon>Pseudomonadati</taxon>
        <taxon>Pseudomonadota</taxon>
        <taxon>Alphaproteobacteria</taxon>
        <taxon>Sphingomonadales</taxon>
        <taxon>Sphingomonadaceae</taxon>
        <taxon>Sphingomonas</taxon>
    </lineage>
</organism>
<dbReference type="Pfam" id="PF04820">
    <property type="entry name" value="Trp_halogenase"/>
    <property type="match status" value="1"/>
</dbReference>
<dbReference type="Gene3D" id="3.50.50.60">
    <property type="entry name" value="FAD/NAD(P)-binding domain"/>
    <property type="match status" value="1"/>
</dbReference>
<name>A0ABS2D4Z5_9SPHN</name>
<dbReference type="PANTHER" id="PTHR43747:SF4">
    <property type="entry name" value="FLAVIN-DEPENDENT TRYPTOPHAN HALOGENASE"/>
    <property type="match status" value="1"/>
</dbReference>
<keyword evidence="2" id="KW-1185">Reference proteome</keyword>
<dbReference type="InterPro" id="IPR033856">
    <property type="entry name" value="Trp_halogen"/>
</dbReference>
<dbReference type="InterPro" id="IPR036188">
    <property type="entry name" value="FAD/NAD-bd_sf"/>
</dbReference>
<dbReference type="PANTHER" id="PTHR43747">
    <property type="entry name" value="FAD-BINDING PROTEIN"/>
    <property type="match status" value="1"/>
</dbReference>
<proteinExistence type="predicted"/>
<dbReference type="RefSeq" id="WP_204196777.1">
    <property type="nucleotide sequence ID" value="NZ_JAFEMC010000002.1"/>
</dbReference>
<dbReference type="PIRSF" id="PIRSF011396">
    <property type="entry name" value="Trp_halogenase"/>
    <property type="match status" value="1"/>
</dbReference>
<protein>
    <submittedName>
        <fullName evidence="1">Tryptophan 7-halogenase</fullName>
    </submittedName>
</protein>
<evidence type="ECO:0000313" key="2">
    <source>
        <dbReference type="Proteomes" id="UP000763641"/>
    </source>
</evidence>
<comment type="caution">
    <text evidence="1">The sequence shown here is derived from an EMBL/GenBank/DDBJ whole genome shotgun (WGS) entry which is preliminary data.</text>
</comment>
<evidence type="ECO:0000313" key="1">
    <source>
        <dbReference type="EMBL" id="MBM6575991.1"/>
    </source>
</evidence>
<gene>
    <name evidence="1" type="ORF">ILT43_06370</name>
</gene>
<dbReference type="Proteomes" id="UP000763641">
    <property type="component" value="Unassembled WGS sequence"/>
</dbReference>
<dbReference type="SUPFAM" id="SSF51905">
    <property type="entry name" value="FAD/NAD(P)-binding domain"/>
    <property type="match status" value="1"/>
</dbReference>
<dbReference type="InterPro" id="IPR050816">
    <property type="entry name" value="Flavin-dep_Halogenase_NPB"/>
</dbReference>
<sequence length="507" mass="56049">MREDAIRRVVIVGGGTAGWMTAAAITRVLGEIPGLSIELVESEEIGTVGVGEATIPQIVLFNKMLGIDEAEFMRETRATYKSGIEFVDWVRPGHRYVHPFGFYGLDMKGIEFHHHWLKGRVLGDPTPLDAYSLAIVGGSQGRFAHPRPDQPGSPLSKLGYAYQFDAGLYARFLRRLAEGNGATRTEGRIVGVERDGESGHVAAVLLQSGKRVAGDLFIDCSGFRGLLIEGEMAAGFEDWSSWLPCDRAVAVPCENGGDRQPLTRSTARGAGWQWRIPLQHRIGNGYVYSSAHISDDEATATLLANLDGRPIADPRPLRFTAGHRRRAWVGNVVALGLAGGFLEPLESTSIHLVQSAIARLMTYWPTKRFDRLEIDRFNAAHVADYLDIRDFLILHYKATERTDTPFWDYCRTLEPPAGLADKLAMFRLNGRIFREGEELFTETSWLSVMVGQGIEAGGYHPAADLLSDTETLSRLQHIRQVVADTATLMPEQDEYLRRIGCELAVAA</sequence>
<reference evidence="1 2" key="1">
    <citation type="submission" date="2020-12" db="EMBL/GenBank/DDBJ databases">
        <title>Sphingomonas sp.</title>
        <authorList>
            <person name="Kim M.K."/>
        </authorList>
    </citation>
    <scope>NUCLEOTIDE SEQUENCE [LARGE SCALE GENOMIC DNA]</scope>
    <source>
        <strain evidence="1 2">BT552</strain>
    </source>
</reference>